<protein>
    <submittedName>
        <fullName evidence="1">Uncharacterized protein</fullName>
    </submittedName>
</protein>
<name>A0A446ZLU6_ACICA</name>
<accession>A0A446ZLU6</accession>
<dbReference type="InterPro" id="IPR054438">
    <property type="entry name" value="Struct_cement_gp24/gp6"/>
</dbReference>
<dbReference type="EMBL" id="LS999521">
    <property type="protein sequence ID" value="VAX45458.1"/>
    <property type="molecule type" value="Genomic_DNA"/>
</dbReference>
<dbReference type="Proteomes" id="UP000294355">
    <property type="component" value="Chromosome"/>
</dbReference>
<dbReference type="Pfam" id="PF22758">
    <property type="entry name" value="Phage_cement"/>
    <property type="match status" value="1"/>
</dbReference>
<proteinExistence type="predicted"/>
<reference evidence="1 2" key="1">
    <citation type="submission" date="2018-08" db="EMBL/GenBank/DDBJ databases">
        <authorList>
            <person name="Gonzaga-Molto A."/>
        </authorList>
    </citation>
    <scope>NUCLEOTIDE SEQUENCE [LARGE SCALE GENOMIC DNA]</scope>
    <source>
        <strain evidence="1">Acinetobacter calcoaceticus str. 2117</strain>
    </source>
</reference>
<dbReference type="OrthoDB" id="6687131at2"/>
<dbReference type="AlphaFoldDB" id="A0A446ZLU6"/>
<gene>
    <name evidence="1" type="ORF">AC2117_02656</name>
</gene>
<organism evidence="1 2">
    <name type="scientific">Acinetobacter calcoaceticus</name>
    <dbReference type="NCBI Taxonomy" id="471"/>
    <lineage>
        <taxon>Bacteria</taxon>
        <taxon>Pseudomonadati</taxon>
        <taxon>Pseudomonadota</taxon>
        <taxon>Gammaproteobacteria</taxon>
        <taxon>Moraxellales</taxon>
        <taxon>Moraxellaceae</taxon>
        <taxon>Acinetobacter</taxon>
        <taxon>Acinetobacter calcoaceticus/baumannii complex</taxon>
    </lineage>
</organism>
<dbReference type="RefSeq" id="WP_133974746.1">
    <property type="nucleotide sequence ID" value="NZ_LS999521.1"/>
</dbReference>
<evidence type="ECO:0000313" key="1">
    <source>
        <dbReference type="EMBL" id="VAX45458.1"/>
    </source>
</evidence>
<sequence length="156" mass="15770">MVQQLNAVVGQRGRLTAKEVVLSLPLSGTTLVNDGDVVVRTTDGKSVTAVTGATPTRFGVVVRHGVGKTGKTSAGKEAYKAADILPVMFEGAIWVKPTAPITDITAAVYVKTANGTTAAPLGSLSNAATDGTLLPGAVWESVTGADGLALLNLRGA</sequence>
<evidence type="ECO:0000313" key="2">
    <source>
        <dbReference type="Proteomes" id="UP000294355"/>
    </source>
</evidence>